<organism evidence="1 2">
    <name type="scientific">Mytilus edulis</name>
    <name type="common">Blue mussel</name>
    <dbReference type="NCBI Taxonomy" id="6550"/>
    <lineage>
        <taxon>Eukaryota</taxon>
        <taxon>Metazoa</taxon>
        <taxon>Spiralia</taxon>
        <taxon>Lophotrochozoa</taxon>
        <taxon>Mollusca</taxon>
        <taxon>Bivalvia</taxon>
        <taxon>Autobranchia</taxon>
        <taxon>Pteriomorphia</taxon>
        <taxon>Mytilida</taxon>
        <taxon>Mytiloidea</taxon>
        <taxon>Mytilidae</taxon>
        <taxon>Mytilinae</taxon>
        <taxon>Mytilus</taxon>
    </lineage>
</organism>
<protein>
    <submittedName>
        <fullName evidence="1">Uncharacterized protein</fullName>
    </submittedName>
</protein>
<name>A0A8S3S2M4_MYTED</name>
<dbReference type="AlphaFoldDB" id="A0A8S3S2M4"/>
<accession>A0A8S3S2M4</accession>
<gene>
    <name evidence="1" type="ORF">MEDL_29091</name>
</gene>
<dbReference type="Proteomes" id="UP000683360">
    <property type="component" value="Unassembled WGS sequence"/>
</dbReference>
<evidence type="ECO:0000313" key="2">
    <source>
        <dbReference type="Proteomes" id="UP000683360"/>
    </source>
</evidence>
<dbReference type="EMBL" id="CAJPWZ010001440">
    <property type="protein sequence ID" value="CAG2215322.1"/>
    <property type="molecule type" value="Genomic_DNA"/>
</dbReference>
<evidence type="ECO:0000313" key="1">
    <source>
        <dbReference type="EMBL" id="CAG2215322.1"/>
    </source>
</evidence>
<reference evidence="1" key="1">
    <citation type="submission" date="2021-03" db="EMBL/GenBank/DDBJ databases">
        <authorList>
            <person name="Bekaert M."/>
        </authorList>
    </citation>
    <scope>NUCLEOTIDE SEQUENCE</scope>
</reference>
<keyword evidence="2" id="KW-1185">Reference proteome</keyword>
<sequence>MPEEADGCKVTVRTGRPLKLSNKKKCRNWKTSVIKANTGNRRQKNKFQGPEYMNSLANQGYTGSDCPTSRKRLFKTDCGYSDSWSVTVKTEINIGQTILSIQSIVQIQNHFDVPIEVYYKNNKDIKSCGVVSPESNFCVPLATVYTSAGEFLFKPVYEK</sequence>
<dbReference type="OrthoDB" id="6760942at2759"/>
<comment type="caution">
    <text evidence="1">The sequence shown here is derived from an EMBL/GenBank/DDBJ whole genome shotgun (WGS) entry which is preliminary data.</text>
</comment>
<proteinExistence type="predicted"/>